<dbReference type="SUPFAM" id="SSF161098">
    <property type="entry name" value="MetI-like"/>
    <property type="match status" value="1"/>
</dbReference>
<dbReference type="InterPro" id="IPR000515">
    <property type="entry name" value="MetI-like"/>
</dbReference>
<dbReference type="PANTHER" id="PTHR43227:SF11">
    <property type="entry name" value="BLL4140 PROTEIN"/>
    <property type="match status" value="1"/>
</dbReference>
<evidence type="ECO:0000256" key="6">
    <source>
        <dbReference type="ARBA" id="ARBA00023136"/>
    </source>
</evidence>
<protein>
    <submittedName>
        <fullName evidence="9">Sugar ABC transporter permease</fullName>
    </submittedName>
</protein>
<evidence type="ECO:0000256" key="4">
    <source>
        <dbReference type="ARBA" id="ARBA00022692"/>
    </source>
</evidence>
<comment type="caution">
    <text evidence="9">The sequence shown here is derived from an EMBL/GenBank/DDBJ whole genome shotgun (WGS) entry which is preliminary data.</text>
</comment>
<evidence type="ECO:0000313" key="9">
    <source>
        <dbReference type="EMBL" id="MBD2844091.1"/>
    </source>
</evidence>
<evidence type="ECO:0000256" key="2">
    <source>
        <dbReference type="ARBA" id="ARBA00022448"/>
    </source>
</evidence>
<dbReference type="Pfam" id="PF00528">
    <property type="entry name" value="BPD_transp_1"/>
    <property type="match status" value="1"/>
</dbReference>
<dbReference type="PANTHER" id="PTHR43227">
    <property type="entry name" value="BLL4140 PROTEIN"/>
    <property type="match status" value="1"/>
</dbReference>
<evidence type="ECO:0000256" key="7">
    <source>
        <dbReference type="RuleBase" id="RU363032"/>
    </source>
</evidence>
<feature type="transmembrane region" description="Helical" evidence="7">
    <location>
        <begin position="251"/>
        <end position="272"/>
    </location>
</feature>
<reference evidence="9" key="1">
    <citation type="submission" date="2020-09" db="EMBL/GenBank/DDBJ databases">
        <title>A novel bacterium of genus Paenibacillus, isolated from South China Sea.</title>
        <authorList>
            <person name="Huang H."/>
            <person name="Mo K."/>
            <person name="Hu Y."/>
        </authorList>
    </citation>
    <scope>NUCLEOTIDE SEQUENCE</scope>
    <source>
        <strain evidence="9">IB182496</strain>
    </source>
</reference>
<feature type="transmembrane region" description="Helical" evidence="7">
    <location>
        <begin position="61"/>
        <end position="82"/>
    </location>
</feature>
<comment type="subcellular location">
    <subcellularLocation>
        <location evidence="1 7">Cell membrane</location>
        <topology evidence="1 7">Multi-pass membrane protein</topology>
    </subcellularLocation>
</comment>
<sequence length="285" mass="32564">MLPGILFYVVFKYIPMYGVLIAFQDYSVARGVWGSQWIGLQQFVTFFYKTPDAWKLIRNTFLLNIYDLLFHFPAPILLALLLNELRNVLFKRFVQTVSYMPYFLSTVVIVGMAVNFLSLNSGIVNHLLDWLGLDRIMFLSQPEWFRTIYIGTEVWQKLGWGTILYLAAIAGIDPTLYEAARIDGANRFQQVRHITLVGMIPVIVILFILNLGNMMEIGYQKIILLYNPMIYETADVINTFVYRRGVLGADFSFATAVGLFQSAIGLVLVIAANRIARKVSDTSLW</sequence>
<evidence type="ECO:0000256" key="1">
    <source>
        <dbReference type="ARBA" id="ARBA00004651"/>
    </source>
</evidence>
<dbReference type="AlphaFoldDB" id="A0A927BP22"/>
<accession>A0A927BP22</accession>
<comment type="similarity">
    <text evidence="7">Belongs to the binding-protein-dependent transport system permease family.</text>
</comment>
<dbReference type="GO" id="GO:0005886">
    <property type="term" value="C:plasma membrane"/>
    <property type="evidence" value="ECO:0007669"/>
    <property type="project" value="UniProtKB-SubCell"/>
</dbReference>
<organism evidence="9 10">
    <name type="scientific">Paenibacillus sabuli</name>
    <dbReference type="NCBI Taxonomy" id="2772509"/>
    <lineage>
        <taxon>Bacteria</taxon>
        <taxon>Bacillati</taxon>
        <taxon>Bacillota</taxon>
        <taxon>Bacilli</taxon>
        <taxon>Bacillales</taxon>
        <taxon>Paenibacillaceae</taxon>
        <taxon>Paenibacillus</taxon>
    </lineage>
</organism>
<proteinExistence type="inferred from homology"/>
<dbReference type="GO" id="GO:0055085">
    <property type="term" value="P:transmembrane transport"/>
    <property type="evidence" value="ECO:0007669"/>
    <property type="project" value="InterPro"/>
</dbReference>
<keyword evidence="3" id="KW-1003">Cell membrane</keyword>
<evidence type="ECO:0000256" key="5">
    <source>
        <dbReference type="ARBA" id="ARBA00022989"/>
    </source>
</evidence>
<keyword evidence="2 7" id="KW-0813">Transport</keyword>
<evidence type="ECO:0000256" key="3">
    <source>
        <dbReference type="ARBA" id="ARBA00022475"/>
    </source>
</evidence>
<dbReference type="PROSITE" id="PS50928">
    <property type="entry name" value="ABC_TM1"/>
    <property type="match status" value="1"/>
</dbReference>
<feature type="transmembrane region" description="Helical" evidence="7">
    <location>
        <begin position="191"/>
        <end position="209"/>
    </location>
</feature>
<dbReference type="EMBL" id="JACXIZ010000007">
    <property type="protein sequence ID" value="MBD2844091.1"/>
    <property type="molecule type" value="Genomic_DNA"/>
</dbReference>
<keyword evidence="6 7" id="KW-0472">Membrane</keyword>
<feature type="domain" description="ABC transmembrane type-1" evidence="8">
    <location>
        <begin position="57"/>
        <end position="272"/>
    </location>
</feature>
<dbReference type="InterPro" id="IPR035906">
    <property type="entry name" value="MetI-like_sf"/>
</dbReference>
<evidence type="ECO:0000313" key="10">
    <source>
        <dbReference type="Proteomes" id="UP000621560"/>
    </source>
</evidence>
<dbReference type="Proteomes" id="UP000621560">
    <property type="component" value="Unassembled WGS sequence"/>
</dbReference>
<name>A0A927BP22_9BACL</name>
<keyword evidence="4 7" id="KW-0812">Transmembrane</keyword>
<keyword evidence="5 7" id="KW-1133">Transmembrane helix</keyword>
<dbReference type="Gene3D" id="1.10.3720.10">
    <property type="entry name" value="MetI-like"/>
    <property type="match status" value="1"/>
</dbReference>
<keyword evidence="10" id="KW-1185">Reference proteome</keyword>
<feature type="transmembrane region" description="Helical" evidence="7">
    <location>
        <begin position="102"/>
        <end position="128"/>
    </location>
</feature>
<dbReference type="CDD" id="cd06261">
    <property type="entry name" value="TM_PBP2"/>
    <property type="match status" value="1"/>
</dbReference>
<feature type="transmembrane region" description="Helical" evidence="7">
    <location>
        <begin position="6"/>
        <end position="23"/>
    </location>
</feature>
<dbReference type="InterPro" id="IPR050809">
    <property type="entry name" value="UgpAE/MalFG_permease"/>
</dbReference>
<evidence type="ECO:0000259" key="8">
    <source>
        <dbReference type="PROSITE" id="PS50928"/>
    </source>
</evidence>
<gene>
    <name evidence="9" type="ORF">IDH44_02740</name>
</gene>